<dbReference type="InterPro" id="IPR036291">
    <property type="entry name" value="NAD(P)-bd_dom_sf"/>
</dbReference>
<proteinExistence type="predicted"/>
<dbReference type="SUPFAM" id="SSF51735">
    <property type="entry name" value="NAD(P)-binding Rossmann-fold domains"/>
    <property type="match status" value="1"/>
</dbReference>
<dbReference type="FunFam" id="3.40.50.720:FF:000022">
    <property type="entry name" value="Cinnamyl alcohol dehydrogenase"/>
    <property type="match status" value="1"/>
</dbReference>
<dbReference type="Proteomes" id="UP001388673">
    <property type="component" value="Unassembled WGS sequence"/>
</dbReference>
<dbReference type="GO" id="GO:0016616">
    <property type="term" value="F:oxidoreductase activity, acting on the CH-OH group of donors, NAD or NADP as acceptor"/>
    <property type="evidence" value="ECO:0007669"/>
    <property type="project" value="InterPro"/>
</dbReference>
<dbReference type="RefSeq" id="XP_066803208.1">
    <property type="nucleotide sequence ID" value="XM_066946816.1"/>
</dbReference>
<evidence type="ECO:0008006" key="9">
    <source>
        <dbReference type="Google" id="ProtNLM"/>
    </source>
</evidence>
<name>A0AAW0YN63_9TREE</name>
<dbReference type="Gene3D" id="3.90.180.10">
    <property type="entry name" value="Medium-chain alcohol dehydrogenases, catalytic domain"/>
    <property type="match status" value="1"/>
</dbReference>
<sequence>MSTATEPVFKGWAGLDAKACQGNLDFQSFEPKKWDEDDVDVKILYCGICGSDASALSGEWGPVDGVCPQVCGHEIVGEVVKVGSSPENGLKVGQMVGIGAQCDSCRECVDCKNHEEQCCPKMVITFNSPFARGNGKGSISRGGFAKYWRGPSRFAVPIPDELDPALAAPLMCGGITVFNPLEHYGAGTKAKNIGIVGVGGLGHMAILFASAMGAKVTAISRSEAKKEDAIKLGATGYIATGDDLQAAFAAHARSFDLIICTSNPPEFPIADYIPLLRPRGVFCFVGIVPKPLEFGLFPLVMSSAHIAGSNIGNPDGIARMLKFVVEKNIKPWIQRWDMDEINKAMPSFVNGDPRYRFVLVNTDNGGKM</sequence>
<evidence type="ECO:0000313" key="7">
    <source>
        <dbReference type="EMBL" id="KAK8854970.1"/>
    </source>
</evidence>
<evidence type="ECO:0000259" key="6">
    <source>
        <dbReference type="Pfam" id="PF08240"/>
    </source>
</evidence>
<keyword evidence="8" id="KW-1185">Reference proteome</keyword>
<dbReference type="CDD" id="cd05283">
    <property type="entry name" value="CAD1"/>
    <property type="match status" value="1"/>
</dbReference>
<evidence type="ECO:0000259" key="5">
    <source>
        <dbReference type="Pfam" id="PF00107"/>
    </source>
</evidence>
<evidence type="ECO:0000256" key="1">
    <source>
        <dbReference type="ARBA" id="ARBA00001947"/>
    </source>
</evidence>
<dbReference type="EMBL" id="JBCAWK010000006">
    <property type="protein sequence ID" value="KAK8854970.1"/>
    <property type="molecule type" value="Genomic_DNA"/>
</dbReference>
<protein>
    <recommendedName>
        <fullName evidence="9">Enoyl reductase (ER) domain-containing protein</fullName>
    </recommendedName>
</protein>
<reference evidence="7 8" key="1">
    <citation type="journal article" date="2024" name="bioRxiv">
        <title>Comparative genomics of Cryptococcus and Kwoniella reveals pathogenesis evolution and contrasting karyotype dynamics via intercentromeric recombination or chromosome fusion.</title>
        <authorList>
            <person name="Coelho M.A."/>
            <person name="David-Palma M."/>
            <person name="Shea T."/>
            <person name="Bowers K."/>
            <person name="McGinley-Smith S."/>
            <person name="Mohammad A.W."/>
            <person name="Gnirke A."/>
            <person name="Yurkov A.M."/>
            <person name="Nowrousian M."/>
            <person name="Sun S."/>
            <person name="Cuomo C.A."/>
            <person name="Heitman J."/>
        </authorList>
    </citation>
    <scope>NUCLEOTIDE SEQUENCE [LARGE SCALE GENOMIC DNA]</scope>
    <source>
        <strain evidence="7 8">CBS 13917</strain>
    </source>
</reference>
<dbReference type="KEGG" id="kne:92180968"/>
<feature type="domain" description="Alcohol dehydrogenase-like C-terminal" evidence="5">
    <location>
        <begin position="200"/>
        <end position="325"/>
    </location>
</feature>
<dbReference type="SUPFAM" id="SSF50129">
    <property type="entry name" value="GroES-like"/>
    <property type="match status" value="1"/>
</dbReference>
<evidence type="ECO:0000313" key="8">
    <source>
        <dbReference type="Proteomes" id="UP001388673"/>
    </source>
</evidence>
<keyword evidence="3" id="KW-0862">Zinc</keyword>
<comment type="cofactor">
    <cofactor evidence="1">
        <name>Zn(2+)</name>
        <dbReference type="ChEBI" id="CHEBI:29105"/>
    </cofactor>
</comment>
<dbReference type="PANTHER" id="PTHR42683">
    <property type="entry name" value="ALDEHYDE REDUCTASE"/>
    <property type="match status" value="1"/>
</dbReference>
<organism evidence="7 8">
    <name type="scientific">Kwoniella newhampshirensis</name>
    <dbReference type="NCBI Taxonomy" id="1651941"/>
    <lineage>
        <taxon>Eukaryota</taxon>
        <taxon>Fungi</taxon>
        <taxon>Dikarya</taxon>
        <taxon>Basidiomycota</taxon>
        <taxon>Agaricomycotina</taxon>
        <taxon>Tremellomycetes</taxon>
        <taxon>Tremellales</taxon>
        <taxon>Cryptococcaceae</taxon>
        <taxon>Kwoniella</taxon>
    </lineage>
</organism>
<keyword evidence="2" id="KW-0479">Metal-binding</keyword>
<dbReference type="InterPro" id="IPR047109">
    <property type="entry name" value="CAD-like"/>
</dbReference>
<dbReference type="InterPro" id="IPR013149">
    <property type="entry name" value="ADH-like_C"/>
</dbReference>
<accession>A0AAW0YN63</accession>
<evidence type="ECO:0000256" key="4">
    <source>
        <dbReference type="ARBA" id="ARBA00023002"/>
    </source>
</evidence>
<dbReference type="InterPro" id="IPR013154">
    <property type="entry name" value="ADH-like_N"/>
</dbReference>
<gene>
    <name evidence="7" type="ORF">IAR55_003710</name>
</gene>
<keyword evidence="4" id="KW-0560">Oxidoreductase</keyword>
<dbReference type="Pfam" id="PF08240">
    <property type="entry name" value="ADH_N"/>
    <property type="match status" value="1"/>
</dbReference>
<dbReference type="Pfam" id="PF00107">
    <property type="entry name" value="ADH_zinc_N"/>
    <property type="match status" value="1"/>
</dbReference>
<dbReference type="AlphaFoldDB" id="A0AAW0YN63"/>
<comment type="caution">
    <text evidence="7">The sequence shown here is derived from an EMBL/GenBank/DDBJ whole genome shotgun (WGS) entry which is preliminary data.</text>
</comment>
<dbReference type="Gene3D" id="3.40.50.720">
    <property type="entry name" value="NAD(P)-binding Rossmann-like Domain"/>
    <property type="match status" value="1"/>
</dbReference>
<evidence type="ECO:0000256" key="2">
    <source>
        <dbReference type="ARBA" id="ARBA00022723"/>
    </source>
</evidence>
<dbReference type="GeneID" id="92180968"/>
<evidence type="ECO:0000256" key="3">
    <source>
        <dbReference type="ARBA" id="ARBA00022833"/>
    </source>
</evidence>
<feature type="domain" description="Alcohol dehydrogenase-like N-terminal" evidence="6">
    <location>
        <begin position="36"/>
        <end position="160"/>
    </location>
</feature>
<dbReference type="InterPro" id="IPR011032">
    <property type="entry name" value="GroES-like_sf"/>
</dbReference>
<dbReference type="GO" id="GO:0046872">
    <property type="term" value="F:metal ion binding"/>
    <property type="evidence" value="ECO:0007669"/>
    <property type="project" value="UniProtKB-KW"/>
</dbReference>